<evidence type="ECO:0000256" key="13">
    <source>
        <dbReference type="PIRSR" id="PIRSR602401-1"/>
    </source>
</evidence>
<accession>A0A7F5R8U4</accession>
<dbReference type="PRINTS" id="PR00385">
    <property type="entry name" value="P450"/>
</dbReference>
<proteinExistence type="inferred from homology"/>
<keyword evidence="5 13" id="KW-0349">Heme</keyword>
<name>A0A7F5R8U4_AGRPL</name>
<comment type="similarity">
    <text evidence="4 14">Belongs to the cytochrome P450 family.</text>
</comment>
<dbReference type="GO" id="GO:0005789">
    <property type="term" value="C:endoplasmic reticulum membrane"/>
    <property type="evidence" value="ECO:0007669"/>
    <property type="project" value="UniProtKB-SubCell"/>
</dbReference>
<dbReference type="SUPFAM" id="SSF48264">
    <property type="entry name" value="Cytochrome P450"/>
    <property type="match status" value="1"/>
</dbReference>
<dbReference type="RefSeq" id="XP_025832387.1">
    <property type="nucleotide sequence ID" value="XM_025976602.1"/>
</dbReference>
<keyword evidence="15" id="KW-1185">Reference proteome</keyword>
<reference evidence="16 17" key="1">
    <citation type="submission" date="2025-04" db="UniProtKB">
        <authorList>
            <consortium name="RefSeq"/>
        </authorList>
    </citation>
    <scope>IDENTIFICATION</scope>
    <source>
        <tissue evidence="16 17">Entire body</tissue>
    </source>
</reference>
<evidence type="ECO:0000256" key="6">
    <source>
        <dbReference type="ARBA" id="ARBA00022723"/>
    </source>
</evidence>
<dbReference type="FunFam" id="1.10.630.10:FF:000042">
    <property type="entry name" value="Cytochrome P450"/>
    <property type="match status" value="1"/>
</dbReference>
<dbReference type="PANTHER" id="PTHR24292:SF100">
    <property type="entry name" value="CYTOCHROME P450 6A16, ISOFORM B-RELATED"/>
    <property type="match status" value="1"/>
</dbReference>
<keyword evidence="9 14" id="KW-0560">Oxidoreductase</keyword>
<evidence type="ECO:0000256" key="5">
    <source>
        <dbReference type="ARBA" id="ARBA00022617"/>
    </source>
</evidence>
<feature type="binding site" description="axial binding residue" evidence="13">
    <location>
        <position position="462"/>
    </location>
    <ligand>
        <name>heme</name>
        <dbReference type="ChEBI" id="CHEBI:30413"/>
    </ligand>
    <ligandPart>
        <name>Fe</name>
        <dbReference type="ChEBI" id="CHEBI:18248"/>
    </ligandPart>
</feature>
<keyword evidence="12" id="KW-0472">Membrane</keyword>
<dbReference type="GO" id="GO:0016705">
    <property type="term" value="F:oxidoreductase activity, acting on paired donors, with incorporation or reduction of molecular oxygen"/>
    <property type="evidence" value="ECO:0007669"/>
    <property type="project" value="InterPro"/>
</dbReference>
<evidence type="ECO:0000256" key="11">
    <source>
        <dbReference type="ARBA" id="ARBA00023033"/>
    </source>
</evidence>
<dbReference type="KEGG" id="apln:108732804"/>
<dbReference type="AlphaFoldDB" id="A0A7F5R8U4"/>
<evidence type="ECO:0000256" key="14">
    <source>
        <dbReference type="RuleBase" id="RU000461"/>
    </source>
</evidence>
<dbReference type="InterPro" id="IPR002401">
    <property type="entry name" value="Cyt_P450_E_grp-I"/>
</dbReference>
<dbReference type="RefSeq" id="XP_025832386.1">
    <property type="nucleotide sequence ID" value="XM_025976601.1"/>
</dbReference>
<protein>
    <submittedName>
        <fullName evidence="16">Probable cytochrome P450 6a13 isoform X1</fullName>
    </submittedName>
    <submittedName>
        <fullName evidence="17">Probable cytochrome P450 6a13 isoform X2</fullName>
    </submittedName>
</protein>
<dbReference type="InterPro" id="IPR017972">
    <property type="entry name" value="Cyt_P450_CS"/>
</dbReference>
<dbReference type="PRINTS" id="PR00463">
    <property type="entry name" value="EP450I"/>
</dbReference>
<evidence type="ECO:0000256" key="7">
    <source>
        <dbReference type="ARBA" id="ARBA00022824"/>
    </source>
</evidence>
<evidence type="ECO:0000256" key="4">
    <source>
        <dbReference type="ARBA" id="ARBA00010617"/>
    </source>
</evidence>
<evidence type="ECO:0000256" key="9">
    <source>
        <dbReference type="ARBA" id="ARBA00023002"/>
    </source>
</evidence>
<organism evidence="15 16">
    <name type="scientific">Agrilus planipennis</name>
    <name type="common">Emerald ash borer</name>
    <name type="synonym">Agrilus marcopoli</name>
    <dbReference type="NCBI Taxonomy" id="224129"/>
    <lineage>
        <taxon>Eukaryota</taxon>
        <taxon>Metazoa</taxon>
        <taxon>Ecdysozoa</taxon>
        <taxon>Arthropoda</taxon>
        <taxon>Hexapoda</taxon>
        <taxon>Insecta</taxon>
        <taxon>Pterygota</taxon>
        <taxon>Neoptera</taxon>
        <taxon>Endopterygota</taxon>
        <taxon>Coleoptera</taxon>
        <taxon>Polyphaga</taxon>
        <taxon>Elateriformia</taxon>
        <taxon>Buprestoidea</taxon>
        <taxon>Buprestidae</taxon>
        <taxon>Agrilinae</taxon>
        <taxon>Agrilus</taxon>
    </lineage>
</organism>
<dbReference type="Gene3D" id="1.10.630.10">
    <property type="entry name" value="Cytochrome P450"/>
    <property type="match status" value="1"/>
</dbReference>
<evidence type="ECO:0000256" key="3">
    <source>
        <dbReference type="ARBA" id="ARBA00004406"/>
    </source>
</evidence>
<keyword evidence="8" id="KW-0492">Microsome</keyword>
<evidence type="ECO:0000256" key="8">
    <source>
        <dbReference type="ARBA" id="ARBA00022848"/>
    </source>
</evidence>
<dbReference type="Proteomes" id="UP000192223">
    <property type="component" value="Unplaced"/>
</dbReference>
<dbReference type="OrthoDB" id="2789670at2759"/>
<keyword evidence="10 13" id="KW-0408">Iron</keyword>
<dbReference type="PANTHER" id="PTHR24292">
    <property type="entry name" value="CYTOCHROME P450"/>
    <property type="match status" value="1"/>
</dbReference>
<dbReference type="InterPro" id="IPR001128">
    <property type="entry name" value="Cyt_P450"/>
</dbReference>
<dbReference type="Pfam" id="PF00067">
    <property type="entry name" value="p450"/>
    <property type="match status" value="1"/>
</dbReference>
<gene>
    <name evidence="16 17" type="primary">LOC108732804</name>
</gene>
<dbReference type="CDD" id="cd11056">
    <property type="entry name" value="CYP6-like"/>
    <property type="match status" value="1"/>
</dbReference>
<keyword evidence="7" id="KW-0256">Endoplasmic reticulum</keyword>
<keyword evidence="11 14" id="KW-0503">Monooxygenase</keyword>
<comment type="subcellular location">
    <subcellularLocation>
        <location evidence="3">Endoplasmic reticulum membrane</location>
        <topology evidence="3">Peripheral membrane protein</topology>
    </subcellularLocation>
    <subcellularLocation>
        <location evidence="2">Microsome membrane</location>
        <topology evidence="2">Peripheral membrane protein</topology>
    </subcellularLocation>
</comment>
<evidence type="ECO:0000313" key="16">
    <source>
        <dbReference type="RefSeq" id="XP_025832386.1"/>
    </source>
</evidence>
<dbReference type="GO" id="GO:0004497">
    <property type="term" value="F:monooxygenase activity"/>
    <property type="evidence" value="ECO:0007669"/>
    <property type="project" value="UniProtKB-KW"/>
</dbReference>
<dbReference type="GO" id="GO:0020037">
    <property type="term" value="F:heme binding"/>
    <property type="evidence" value="ECO:0007669"/>
    <property type="project" value="InterPro"/>
</dbReference>
<dbReference type="GO" id="GO:0005506">
    <property type="term" value="F:iron ion binding"/>
    <property type="evidence" value="ECO:0007669"/>
    <property type="project" value="InterPro"/>
</dbReference>
<comment type="cofactor">
    <cofactor evidence="1 13">
        <name>heme</name>
        <dbReference type="ChEBI" id="CHEBI:30413"/>
    </cofactor>
</comment>
<evidence type="ECO:0000256" key="1">
    <source>
        <dbReference type="ARBA" id="ARBA00001971"/>
    </source>
</evidence>
<dbReference type="PROSITE" id="PS00086">
    <property type="entry name" value="CYTOCHROME_P450"/>
    <property type="match status" value="1"/>
</dbReference>
<dbReference type="InterPro" id="IPR036396">
    <property type="entry name" value="Cyt_P450_sf"/>
</dbReference>
<evidence type="ECO:0000313" key="15">
    <source>
        <dbReference type="Proteomes" id="UP000192223"/>
    </source>
</evidence>
<sequence>MIVLAVVTAVIAVIIVTILVSLKFSFTYWSKRNVFTLPPVLPFGNGKDRFLGKTGIIQEMAKYYQVLRSKRLRYGGYHMFLQNLFVPADLDLIRNIMVSDFHHFTDRVIFVDEKVDPLSAHLFALKGSKWRALRTKLTPLFTSGKLKLMFQAMVGCTENIPIVLDEFVSNGESIEIKEIFARYTTDIIASVGFGIESNCLKNPNSEFRKYGKRIFEIDMPARIRLLGRITFPKLIKWLKIPFAKPDVQKFFIGLVKETIEFRDRTHTERNDFMQLLMKLRNEQLKVESSVNGSNSGSNNIAFYQNGLSVEDIAAQAFVFFIAGFETSSTTLNFFMYELAINPEIQDKLRNEIKQVLAKHNGQITYEAVQEMTYLDQCVYETLRKYPPVAVLTRECTKTYKVPDSDLTIEKGTRVMISPFGIQHDPEIYPDPEKFDPNRFSDENKRKRHPMSFLSFGEGPRICIGLRMGLLQTKVGLIAMLKDYKFTLDPKTRTPLEYEIYLSILSPKGGIWLNASRI</sequence>
<dbReference type="InterPro" id="IPR050476">
    <property type="entry name" value="Insect_CytP450_Detox"/>
</dbReference>
<evidence type="ECO:0000256" key="10">
    <source>
        <dbReference type="ARBA" id="ARBA00023004"/>
    </source>
</evidence>
<evidence type="ECO:0000313" key="17">
    <source>
        <dbReference type="RefSeq" id="XP_025832387.1"/>
    </source>
</evidence>
<keyword evidence="6 13" id="KW-0479">Metal-binding</keyword>
<evidence type="ECO:0000256" key="12">
    <source>
        <dbReference type="ARBA" id="ARBA00023136"/>
    </source>
</evidence>
<evidence type="ECO:0000256" key="2">
    <source>
        <dbReference type="ARBA" id="ARBA00004174"/>
    </source>
</evidence>
<dbReference type="GeneID" id="108732804"/>